<reference evidence="1 2" key="1">
    <citation type="submission" date="2018-08" db="EMBL/GenBank/DDBJ databases">
        <title>Whole genome sequence analysis of Dermacoccus abyssi bacteria isolated from Deep Mariana trench Micromonospora spp reveals genes involved in the environmental adaptation and production of secondary metabolites.</title>
        <authorList>
            <person name="Abdel-Mageed W.M."/>
            <person name="Lehri B."/>
            <person name="Nouioui I."/>
            <person name="Goodfellow I."/>
            <person name="Jaspars M."/>
            <person name="Karlyshev A."/>
        </authorList>
    </citation>
    <scope>NUCLEOTIDE SEQUENCE [LARGE SCALE GENOMIC DNA]</scope>
    <source>
        <strain evidence="1 2">MT1.1</strain>
    </source>
</reference>
<proteinExistence type="predicted"/>
<protein>
    <submittedName>
        <fullName evidence="1">Uncharacterized protein</fullName>
    </submittedName>
</protein>
<accession>A0A417Z972</accession>
<sequence length="112" mass="11868">MTTFSLKELLDLAEAEGRARYAEGYRAGLAAADEARAAEWAEEQAETLDAEAHAAAVAVVAGLADAPLSRSFASLNIDPMTADSDTLRQAAGFMRYREAERVRAHVAGEVAA</sequence>
<evidence type="ECO:0000313" key="1">
    <source>
        <dbReference type="EMBL" id="RHW47182.1"/>
    </source>
</evidence>
<organism evidence="1 2">
    <name type="scientific">Dermacoccus abyssi</name>
    <dbReference type="NCBI Taxonomy" id="322596"/>
    <lineage>
        <taxon>Bacteria</taxon>
        <taxon>Bacillati</taxon>
        <taxon>Actinomycetota</taxon>
        <taxon>Actinomycetes</taxon>
        <taxon>Micrococcales</taxon>
        <taxon>Dermacoccaceae</taxon>
        <taxon>Dermacoccus</taxon>
    </lineage>
</organism>
<dbReference type="RefSeq" id="WP_118912736.1">
    <property type="nucleotide sequence ID" value="NZ_CBCRVH010000007.1"/>
</dbReference>
<dbReference type="AlphaFoldDB" id="A0A417Z972"/>
<name>A0A417Z972_9MICO</name>
<dbReference type="Proteomes" id="UP000285376">
    <property type="component" value="Unassembled WGS sequence"/>
</dbReference>
<evidence type="ECO:0000313" key="2">
    <source>
        <dbReference type="Proteomes" id="UP000285376"/>
    </source>
</evidence>
<gene>
    <name evidence="1" type="ORF">D1832_04160</name>
</gene>
<dbReference type="EMBL" id="QWLM01000003">
    <property type="protein sequence ID" value="RHW47182.1"/>
    <property type="molecule type" value="Genomic_DNA"/>
</dbReference>
<comment type="caution">
    <text evidence="1">The sequence shown here is derived from an EMBL/GenBank/DDBJ whole genome shotgun (WGS) entry which is preliminary data.</text>
</comment>